<gene>
    <name evidence="1" type="ORF">RJT34_16418</name>
</gene>
<name>A0AAN9J742_CLITE</name>
<dbReference type="EMBL" id="JAYKXN010000004">
    <property type="protein sequence ID" value="KAK7293550.1"/>
    <property type="molecule type" value="Genomic_DNA"/>
</dbReference>
<protein>
    <submittedName>
        <fullName evidence="1">Uncharacterized protein</fullName>
    </submittedName>
</protein>
<dbReference type="Proteomes" id="UP001359559">
    <property type="component" value="Unassembled WGS sequence"/>
</dbReference>
<accession>A0AAN9J742</accession>
<evidence type="ECO:0000313" key="2">
    <source>
        <dbReference type="Proteomes" id="UP001359559"/>
    </source>
</evidence>
<evidence type="ECO:0000313" key="1">
    <source>
        <dbReference type="EMBL" id="KAK7293550.1"/>
    </source>
</evidence>
<reference evidence="1 2" key="1">
    <citation type="submission" date="2024-01" db="EMBL/GenBank/DDBJ databases">
        <title>The genomes of 5 underutilized Papilionoideae crops provide insights into root nodulation and disease resistance.</title>
        <authorList>
            <person name="Yuan L."/>
        </authorList>
    </citation>
    <scope>NUCLEOTIDE SEQUENCE [LARGE SCALE GENOMIC DNA]</scope>
    <source>
        <strain evidence="1">LY-2023</strain>
        <tissue evidence="1">Leaf</tissue>
    </source>
</reference>
<organism evidence="1 2">
    <name type="scientific">Clitoria ternatea</name>
    <name type="common">Butterfly pea</name>
    <dbReference type="NCBI Taxonomy" id="43366"/>
    <lineage>
        <taxon>Eukaryota</taxon>
        <taxon>Viridiplantae</taxon>
        <taxon>Streptophyta</taxon>
        <taxon>Embryophyta</taxon>
        <taxon>Tracheophyta</taxon>
        <taxon>Spermatophyta</taxon>
        <taxon>Magnoliopsida</taxon>
        <taxon>eudicotyledons</taxon>
        <taxon>Gunneridae</taxon>
        <taxon>Pentapetalae</taxon>
        <taxon>rosids</taxon>
        <taxon>fabids</taxon>
        <taxon>Fabales</taxon>
        <taxon>Fabaceae</taxon>
        <taxon>Papilionoideae</taxon>
        <taxon>50 kb inversion clade</taxon>
        <taxon>NPAAA clade</taxon>
        <taxon>indigoferoid/millettioid clade</taxon>
        <taxon>Phaseoleae</taxon>
        <taxon>Clitoria</taxon>
    </lineage>
</organism>
<comment type="caution">
    <text evidence="1">The sequence shown here is derived from an EMBL/GenBank/DDBJ whole genome shotgun (WGS) entry which is preliminary data.</text>
</comment>
<sequence>MSQHVYTSHTVMTYAGMKEVHSRDLAHQCLPHAQGISSEPTQVTQGWNPISGLNLEASRAYIQPTLAFTCNLPISGPGLVLHCTHAHHTLPSMLTFIHLLGSKHDHACYTLMLTLKATKYQTRD</sequence>
<keyword evidence="2" id="KW-1185">Reference proteome</keyword>
<proteinExistence type="predicted"/>
<dbReference type="AlphaFoldDB" id="A0AAN9J742"/>